<dbReference type="AlphaFoldDB" id="A0A2D4IJS8"/>
<evidence type="ECO:0000313" key="1">
    <source>
        <dbReference type="EMBL" id="LAA84437.1"/>
    </source>
</evidence>
<reference evidence="1" key="2">
    <citation type="submission" date="2017-11" db="EMBL/GenBank/DDBJ databases">
        <title>Coralsnake Venomics: Analyses of Venom Gland Transcriptomes and Proteomes of Six Brazilian Taxa.</title>
        <authorList>
            <person name="Aird S.D."/>
            <person name="Jorge da Silva N."/>
            <person name="Qiu L."/>
            <person name="Villar-Briones A."/>
            <person name="Aparecida-Saddi V."/>
            <person name="Campos-Telles M.P."/>
            <person name="Grau M."/>
            <person name="Mikheyev A.S."/>
        </authorList>
    </citation>
    <scope>NUCLEOTIDE SEQUENCE</scope>
    <source>
        <tissue evidence="1">Venom_gland</tissue>
    </source>
</reference>
<proteinExistence type="predicted"/>
<dbReference type="EMBL" id="IACK01104551">
    <property type="protein sequence ID" value="LAA84437.1"/>
    <property type="molecule type" value="Transcribed_RNA"/>
</dbReference>
<accession>A0A2D4IJS8</accession>
<organism evidence="1">
    <name type="scientific">Micrurus lemniscatus lemniscatus</name>
    <dbReference type="NCBI Taxonomy" id="129467"/>
    <lineage>
        <taxon>Eukaryota</taxon>
        <taxon>Metazoa</taxon>
        <taxon>Chordata</taxon>
        <taxon>Craniata</taxon>
        <taxon>Vertebrata</taxon>
        <taxon>Euteleostomi</taxon>
        <taxon>Lepidosauria</taxon>
        <taxon>Squamata</taxon>
        <taxon>Bifurcata</taxon>
        <taxon>Unidentata</taxon>
        <taxon>Episquamata</taxon>
        <taxon>Toxicofera</taxon>
        <taxon>Serpentes</taxon>
        <taxon>Colubroidea</taxon>
        <taxon>Elapidae</taxon>
        <taxon>Elapinae</taxon>
        <taxon>Micrurus</taxon>
    </lineage>
</organism>
<sequence length="103" mass="12236">MLASYVTAHLNINPAVFNKSFRLNYRTTFTIKNKTSHFIPFIIIPFPFCNTQYLQYKIPLKHILIILIKIKKEDKLKEIAGRLQRLPHPTKRCTLFSLIWHLI</sequence>
<name>A0A2D4IJS8_MICLE</name>
<reference evidence="1" key="1">
    <citation type="submission" date="2017-07" db="EMBL/GenBank/DDBJ databases">
        <authorList>
            <person name="Mikheyev A."/>
            <person name="Grau M."/>
        </authorList>
    </citation>
    <scope>NUCLEOTIDE SEQUENCE</scope>
    <source>
        <tissue evidence="1">Venom_gland</tissue>
    </source>
</reference>
<protein>
    <submittedName>
        <fullName evidence="1">Uncharacterized protein</fullName>
    </submittedName>
</protein>